<dbReference type="InterPro" id="IPR002035">
    <property type="entry name" value="VWF_A"/>
</dbReference>
<dbReference type="InterPro" id="IPR036465">
    <property type="entry name" value="vWFA_dom_sf"/>
</dbReference>
<protein>
    <recommendedName>
        <fullName evidence="1">VWFA domain-containing protein</fullName>
    </recommendedName>
</protein>
<feature type="domain" description="VWFA" evidence="1">
    <location>
        <begin position="37"/>
        <end position="227"/>
    </location>
</feature>
<dbReference type="AlphaFoldDB" id="A0A2W2GBX8"/>
<proteinExistence type="predicted"/>
<organism evidence="2 3">
    <name type="scientific">Spongiactinospora gelatinilytica</name>
    <dbReference type="NCBI Taxonomy" id="2666298"/>
    <lineage>
        <taxon>Bacteria</taxon>
        <taxon>Bacillati</taxon>
        <taxon>Actinomycetota</taxon>
        <taxon>Actinomycetes</taxon>
        <taxon>Streptosporangiales</taxon>
        <taxon>Streptosporangiaceae</taxon>
        <taxon>Spongiactinospora</taxon>
    </lineage>
</organism>
<name>A0A2W2GBX8_9ACTN</name>
<dbReference type="SMART" id="SM00327">
    <property type="entry name" value="VWA"/>
    <property type="match status" value="1"/>
</dbReference>
<dbReference type="RefSeq" id="WP_146607571.1">
    <property type="nucleotide sequence ID" value="NZ_POUA01000191.1"/>
</dbReference>
<accession>A0A2W2GBX8</accession>
<evidence type="ECO:0000259" key="1">
    <source>
        <dbReference type="PROSITE" id="PS50234"/>
    </source>
</evidence>
<dbReference type="PROSITE" id="PS50234">
    <property type="entry name" value="VWFA"/>
    <property type="match status" value="1"/>
</dbReference>
<keyword evidence="3" id="KW-1185">Reference proteome</keyword>
<comment type="caution">
    <text evidence="2">The sequence shown here is derived from an EMBL/GenBank/DDBJ whole genome shotgun (WGS) entry which is preliminary data.</text>
</comment>
<reference evidence="2 3" key="1">
    <citation type="submission" date="2018-01" db="EMBL/GenBank/DDBJ databases">
        <title>Draft genome sequence of Sphaerisporangium sp. 7K107.</title>
        <authorList>
            <person name="Sahin N."/>
            <person name="Saygin H."/>
            <person name="Ay H."/>
        </authorList>
    </citation>
    <scope>NUCLEOTIDE SEQUENCE [LARGE SCALE GENOMIC DNA]</scope>
    <source>
        <strain evidence="2 3">7K107</strain>
    </source>
</reference>
<evidence type="ECO:0000313" key="2">
    <source>
        <dbReference type="EMBL" id="PZG40089.1"/>
    </source>
</evidence>
<dbReference type="Pfam" id="PF13519">
    <property type="entry name" value="VWA_2"/>
    <property type="match status" value="1"/>
</dbReference>
<sequence>GEERGLRAQEPPRLAPPPVARAVRALDAIGEVTAPVRALMLVDTSWSMRRRVPGTSGSRAALVGRLVREGIGALPGGSSAGIWRFADGLDGERPYREVLEIGPITGRSAKIRAASGDLAIDVGGRTRLRESVLAAYRAAASHASAAEPGLVVLITDGGADSGSLGLDGLVAALEEEFDRKRPVAVAAVGFGPDADRAELTRIAAATGGRAYLAGTVSRARQAVRDAVTRRPCAVECRD</sequence>
<dbReference type="Gene3D" id="3.40.50.410">
    <property type="entry name" value="von Willebrand factor, type A domain"/>
    <property type="match status" value="1"/>
</dbReference>
<dbReference type="Proteomes" id="UP000248544">
    <property type="component" value="Unassembled WGS sequence"/>
</dbReference>
<evidence type="ECO:0000313" key="3">
    <source>
        <dbReference type="Proteomes" id="UP000248544"/>
    </source>
</evidence>
<dbReference type="SUPFAM" id="SSF53300">
    <property type="entry name" value="vWA-like"/>
    <property type="match status" value="1"/>
</dbReference>
<dbReference type="EMBL" id="POUA01000191">
    <property type="protein sequence ID" value="PZG40089.1"/>
    <property type="molecule type" value="Genomic_DNA"/>
</dbReference>
<gene>
    <name evidence="2" type="ORF">C1I98_22680</name>
</gene>
<feature type="non-terminal residue" evidence="2">
    <location>
        <position position="1"/>
    </location>
</feature>